<comment type="caution">
    <text evidence="1">The sequence shown here is derived from an EMBL/GenBank/DDBJ whole genome shotgun (WGS) entry which is preliminary data.</text>
</comment>
<sequence length="145" mass="16649">MMLIDGALKLLQLVTIAIARLLQMILNPGGLALNILFMLEYVYDSEYDVRKLVRRKSGLSFIVLLELGISFFELKISHQAMNSLEGKLFNLISKFIHVRISLNILLRFLGKINMMNNLIRINSRIELMRDPIIFTFHCLLGTPCP</sequence>
<evidence type="ECO:0000313" key="2">
    <source>
        <dbReference type="Proteomes" id="UP001420932"/>
    </source>
</evidence>
<gene>
    <name evidence="1" type="ORF">Syun_030596</name>
</gene>
<name>A0AAP0E1X9_9MAGN</name>
<dbReference type="AlphaFoldDB" id="A0AAP0E1X9"/>
<reference evidence="1 2" key="1">
    <citation type="submission" date="2024-01" db="EMBL/GenBank/DDBJ databases">
        <title>Genome assemblies of Stephania.</title>
        <authorList>
            <person name="Yang L."/>
        </authorList>
    </citation>
    <scope>NUCLEOTIDE SEQUENCE [LARGE SCALE GENOMIC DNA]</scope>
    <source>
        <strain evidence="1">YNDBR</strain>
        <tissue evidence="1">Leaf</tissue>
    </source>
</reference>
<proteinExistence type="predicted"/>
<protein>
    <submittedName>
        <fullName evidence="1">Uncharacterized protein</fullName>
    </submittedName>
</protein>
<keyword evidence="2" id="KW-1185">Reference proteome</keyword>
<dbReference type="Proteomes" id="UP001420932">
    <property type="component" value="Unassembled WGS sequence"/>
</dbReference>
<evidence type="ECO:0000313" key="1">
    <source>
        <dbReference type="EMBL" id="KAK9081233.1"/>
    </source>
</evidence>
<dbReference type="EMBL" id="JBBNAF010000056">
    <property type="protein sequence ID" value="KAK9081233.1"/>
    <property type="molecule type" value="Genomic_DNA"/>
</dbReference>
<organism evidence="1 2">
    <name type="scientific">Stephania yunnanensis</name>
    <dbReference type="NCBI Taxonomy" id="152371"/>
    <lineage>
        <taxon>Eukaryota</taxon>
        <taxon>Viridiplantae</taxon>
        <taxon>Streptophyta</taxon>
        <taxon>Embryophyta</taxon>
        <taxon>Tracheophyta</taxon>
        <taxon>Spermatophyta</taxon>
        <taxon>Magnoliopsida</taxon>
        <taxon>Ranunculales</taxon>
        <taxon>Menispermaceae</taxon>
        <taxon>Menispermoideae</taxon>
        <taxon>Cissampelideae</taxon>
        <taxon>Stephania</taxon>
    </lineage>
</organism>
<accession>A0AAP0E1X9</accession>